<keyword evidence="1" id="KW-0812">Transmembrane</keyword>
<dbReference type="VEuPathDB" id="TriTrypDB:BSAL_65620"/>
<evidence type="ECO:0008006" key="4">
    <source>
        <dbReference type="Google" id="ProtNLM"/>
    </source>
</evidence>
<evidence type="ECO:0000313" key="2">
    <source>
        <dbReference type="EMBL" id="CUF77116.1"/>
    </source>
</evidence>
<evidence type="ECO:0000256" key="1">
    <source>
        <dbReference type="SAM" id="Phobius"/>
    </source>
</evidence>
<feature type="transmembrane region" description="Helical" evidence="1">
    <location>
        <begin position="161"/>
        <end position="183"/>
    </location>
</feature>
<protein>
    <recommendedName>
        <fullName evidence="4">Transmembrane protein</fullName>
    </recommendedName>
</protein>
<feature type="transmembrane region" description="Helical" evidence="1">
    <location>
        <begin position="21"/>
        <end position="45"/>
    </location>
</feature>
<feature type="transmembrane region" description="Helical" evidence="1">
    <location>
        <begin position="131"/>
        <end position="149"/>
    </location>
</feature>
<organism evidence="2 3">
    <name type="scientific">Bodo saltans</name>
    <name type="common">Flagellated protozoan</name>
    <dbReference type="NCBI Taxonomy" id="75058"/>
    <lineage>
        <taxon>Eukaryota</taxon>
        <taxon>Discoba</taxon>
        <taxon>Euglenozoa</taxon>
        <taxon>Kinetoplastea</taxon>
        <taxon>Metakinetoplastina</taxon>
        <taxon>Eubodonida</taxon>
        <taxon>Bodonidae</taxon>
        <taxon>Bodo</taxon>
    </lineage>
</organism>
<proteinExistence type="predicted"/>
<keyword evidence="1" id="KW-0472">Membrane</keyword>
<sequence>MMRRKKEKQPALSGLLDKPQVFRLLFFFFLLRYVPMLFPIVYFFLYTARKLAERVRNSVYMSDGTLKENATAPVPSIFLWGCCWFWCDIVNDWTIACVPISSCNSNTNRPRWMFPAPLPIFCCQASDDKHFFSFLRLSIFCILYLVNFANVNGCATKRFAIFFWCNYAAKLNFFFLCVCVIFSRKHEACKE</sequence>
<dbReference type="AlphaFoldDB" id="A0A0S4IP02"/>
<keyword evidence="3" id="KW-1185">Reference proteome</keyword>
<dbReference type="Proteomes" id="UP000051952">
    <property type="component" value="Unassembled WGS sequence"/>
</dbReference>
<reference evidence="3" key="1">
    <citation type="submission" date="2015-09" db="EMBL/GenBank/DDBJ databases">
        <authorList>
            <consortium name="Pathogen Informatics"/>
        </authorList>
    </citation>
    <scope>NUCLEOTIDE SEQUENCE [LARGE SCALE GENOMIC DNA]</scope>
    <source>
        <strain evidence="3">Lake Konstanz</strain>
    </source>
</reference>
<dbReference type="EMBL" id="CYKH01000401">
    <property type="protein sequence ID" value="CUF77116.1"/>
    <property type="molecule type" value="Genomic_DNA"/>
</dbReference>
<gene>
    <name evidence="2" type="ORF">BSAL_65620</name>
</gene>
<accession>A0A0S4IP02</accession>
<name>A0A0S4IP02_BODSA</name>
<keyword evidence="1" id="KW-1133">Transmembrane helix</keyword>
<evidence type="ECO:0000313" key="3">
    <source>
        <dbReference type="Proteomes" id="UP000051952"/>
    </source>
</evidence>